<feature type="compositionally biased region" description="Pro residues" evidence="1">
    <location>
        <begin position="76"/>
        <end position="86"/>
    </location>
</feature>
<dbReference type="HOGENOM" id="CLU_789861_0_0_1"/>
<proteinExistence type="predicted"/>
<feature type="compositionally biased region" description="Gly residues" evidence="1">
    <location>
        <begin position="1"/>
        <end position="25"/>
    </location>
</feature>
<evidence type="ECO:0000313" key="2">
    <source>
        <dbReference type="EMBL" id="EUC35167.1"/>
    </source>
</evidence>
<feature type="compositionally biased region" description="Low complexity" evidence="1">
    <location>
        <begin position="87"/>
        <end position="99"/>
    </location>
</feature>
<feature type="region of interest" description="Disordered" evidence="1">
    <location>
        <begin position="1"/>
        <end position="112"/>
    </location>
</feature>
<keyword evidence="3" id="KW-1185">Reference proteome</keyword>
<dbReference type="KEGG" id="bze:COCCADRAFT_24817"/>
<name>W6Y6K2_COCC2</name>
<protein>
    <submittedName>
        <fullName evidence="2">Uncharacterized protein</fullName>
    </submittedName>
</protein>
<dbReference type="Proteomes" id="UP000053841">
    <property type="component" value="Unassembled WGS sequence"/>
</dbReference>
<reference evidence="2 3" key="1">
    <citation type="journal article" date="2013" name="PLoS Genet.">
        <title>Comparative genome structure, secondary metabolite, and effector coding capacity across Cochliobolus pathogens.</title>
        <authorList>
            <person name="Condon B.J."/>
            <person name="Leng Y."/>
            <person name="Wu D."/>
            <person name="Bushley K.E."/>
            <person name="Ohm R.A."/>
            <person name="Otillar R."/>
            <person name="Martin J."/>
            <person name="Schackwitz W."/>
            <person name="Grimwood J."/>
            <person name="MohdZainudin N."/>
            <person name="Xue C."/>
            <person name="Wang R."/>
            <person name="Manning V.A."/>
            <person name="Dhillon B."/>
            <person name="Tu Z.J."/>
            <person name="Steffenson B.J."/>
            <person name="Salamov A."/>
            <person name="Sun H."/>
            <person name="Lowry S."/>
            <person name="LaButti K."/>
            <person name="Han J."/>
            <person name="Copeland A."/>
            <person name="Lindquist E."/>
            <person name="Barry K."/>
            <person name="Schmutz J."/>
            <person name="Baker S.E."/>
            <person name="Ciuffetti L.M."/>
            <person name="Grigoriev I.V."/>
            <person name="Zhong S."/>
            <person name="Turgeon B.G."/>
        </authorList>
    </citation>
    <scope>NUCLEOTIDE SEQUENCE [LARGE SCALE GENOMIC DNA]</scope>
    <source>
        <strain evidence="2 3">26-R-13</strain>
    </source>
</reference>
<dbReference type="RefSeq" id="XP_007710503.1">
    <property type="nucleotide sequence ID" value="XM_007712313.1"/>
</dbReference>
<evidence type="ECO:0000313" key="3">
    <source>
        <dbReference type="Proteomes" id="UP000053841"/>
    </source>
</evidence>
<dbReference type="AlphaFoldDB" id="W6Y6K2"/>
<gene>
    <name evidence="2" type="ORF">COCCADRAFT_24817</name>
</gene>
<dbReference type="EMBL" id="KI964579">
    <property type="protein sequence ID" value="EUC35167.1"/>
    <property type="molecule type" value="Genomic_DNA"/>
</dbReference>
<organism evidence="2 3">
    <name type="scientific">Cochliobolus carbonum (strain 26-R-13)</name>
    <name type="common">Maize leaf spot fungus</name>
    <name type="synonym">Bipolaris zeicola</name>
    <dbReference type="NCBI Taxonomy" id="930089"/>
    <lineage>
        <taxon>Eukaryota</taxon>
        <taxon>Fungi</taxon>
        <taxon>Dikarya</taxon>
        <taxon>Ascomycota</taxon>
        <taxon>Pezizomycotina</taxon>
        <taxon>Dothideomycetes</taxon>
        <taxon>Pleosporomycetidae</taxon>
        <taxon>Pleosporales</taxon>
        <taxon>Pleosporineae</taxon>
        <taxon>Pleosporaceae</taxon>
        <taxon>Bipolaris</taxon>
    </lineage>
</organism>
<feature type="compositionally biased region" description="Basic residues" evidence="1">
    <location>
        <begin position="34"/>
        <end position="48"/>
    </location>
</feature>
<feature type="region of interest" description="Disordered" evidence="1">
    <location>
        <begin position="281"/>
        <end position="303"/>
    </location>
</feature>
<sequence length="351" mass="37913">MDGTAGGGTGGGTGEGTGTGQGGQGTPVQMGTTCRRRTWPFTCRKRKPVICPQPRPTNGTRCRLLPTRPATSSPRQTPPLPPPPCPARASGAPAPAREPGQTGRGGARRVSRDAEEFLEAQLRPQCAAGRARAWAVGNGQWVRLRLTSSDEIIGTACPPCPLLYCPVHVYTHPTTHHPLTVPSHYTTTHLVRCCNRPATNSSHPPPKKKGRCMGLYWPVRSSRACRARDNPPSSPPRHCTPAGHAATRIRPASLTHASVSQSRCHARCSIHTTLLTRRRSRLPSALQLQTHESRRSTGRRRRRSAFRVPQIAAWLPPSAAFICCPSYPSHPHPCSLSACLPFCPCPSLTLS</sequence>
<dbReference type="GeneID" id="19145690"/>
<dbReference type="OrthoDB" id="10600117at2759"/>
<accession>W6Y6K2</accession>
<evidence type="ECO:0000256" key="1">
    <source>
        <dbReference type="SAM" id="MobiDB-lite"/>
    </source>
</evidence>